<organism evidence="1 2">
    <name type="scientific">Camellia lanceoleosa</name>
    <dbReference type="NCBI Taxonomy" id="1840588"/>
    <lineage>
        <taxon>Eukaryota</taxon>
        <taxon>Viridiplantae</taxon>
        <taxon>Streptophyta</taxon>
        <taxon>Embryophyta</taxon>
        <taxon>Tracheophyta</taxon>
        <taxon>Spermatophyta</taxon>
        <taxon>Magnoliopsida</taxon>
        <taxon>eudicotyledons</taxon>
        <taxon>Gunneridae</taxon>
        <taxon>Pentapetalae</taxon>
        <taxon>asterids</taxon>
        <taxon>Ericales</taxon>
        <taxon>Theaceae</taxon>
        <taxon>Camellia</taxon>
    </lineage>
</organism>
<evidence type="ECO:0000313" key="2">
    <source>
        <dbReference type="Proteomes" id="UP001060215"/>
    </source>
</evidence>
<sequence>MSNLEHGAKKLRKAGQSKWLGWMPVVRGVAMNLVDYPHGGGKGRSKSSGSHGRSLQTPWARNGSVTIFVQCTQVV</sequence>
<name>A0ACC0F4M6_9ERIC</name>
<gene>
    <name evidence="1" type="ORF">LOK49_LG15G00686</name>
</gene>
<evidence type="ECO:0000313" key="1">
    <source>
        <dbReference type="EMBL" id="KAI7983078.1"/>
    </source>
</evidence>
<dbReference type="EMBL" id="CM045768">
    <property type="protein sequence ID" value="KAI7983078.1"/>
    <property type="molecule type" value="Genomic_DNA"/>
</dbReference>
<accession>A0ACC0F4M6</accession>
<reference evidence="1 2" key="1">
    <citation type="journal article" date="2022" name="Plant J.">
        <title>Chromosome-level genome of Camellia lanceoleosa provides a valuable resource for understanding genome evolution and self-incompatibility.</title>
        <authorList>
            <person name="Gong W."/>
            <person name="Xiao S."/>
            <person name="Wang L."/>
            <person name="Liao Z."/>
            <person name="Chang Y."/>
            <person name="Mo W."/>
            <person name="Hu G."/>
            <person name="Li W."/>
            <person name="Zhao G."/>
            <person name="Zhu H."/>
            <person name="Hu X."/>
            <person name="Ji K."/>
            <person name="Xiang X."/>
            <person name="Song Q."/>
            <person name="Yuan D."/>
            <person name="Jin S."/>
            <person name="Zhang L."/>
        </authorList>
    </citation>
    <scope>NUCLEOTIDE SEQUENCE [LARGE SCALE GENOMIC DNA]</scope>
    <source>
        <strain evidence="1">SQ_2022a</strain>
    </source>
</reference>
<keyword evidence="2" id="KW-1185">Reference proteome</keyword>
<comment type="caution">
    <text evidence="1">The sequence shown here is derived from an EMBL/GenBank/DDBJ whole genome shotgun (WGS) entry which is preliminary data.</text>
</comment>
<dbReference type="Proteomes" id="UP001060215">
    <property type="component" value="Chromosome 11"/>
</dbReference>
<proteinExistence type="predicted"/>
<protein>
    <submittedName>
        <fullName evidence="1">Uncharacterized protein</fullName>
    </submittedName>
</protein>